<dbReference type="RefSeq" id="WP_394469975.1">
    <property type="nucleotide sequence ID" value="NZ_JBIGHY010000002.1"/>
</dbReference>
<dbReference type="InterPro" id="IPR038692">
    <property type="entry name" value="Cthe_2751_sf"/>
</dbReference>
<protein>
    <recommendedName>
        <fullName evidence="3">HEAT repeat domain-containing protein</fullName>
    </recommendedName>
</protein>
<sequence length="161" mass="17998">MNRSDLTKLLPRNGADIENARALVALGYPMVEPVLTSLLQWLETDGSPVEMIIRPFFADLGEPALELVRDALTAPIKPARKHALLRYVLPSWPASVVQKLAPELHGFIQHYDFYGLDVWALRLLVDKGIETHGGNEQWKAQKIERLRELLAVLESPPAATS</sequence>
<evidence type="ECO:0000313" key="1">
    <source>
        <dbReference type="EMBL" id="MFG6413903.1"/>
    </source>
</evidence>
<dbReference type="Proteomes" id="UP001606300">
    <property type="component" value="Unassembled WGS sequence"/>
</dbReference>
<accession>A0ABW7EML5</accession>
<proteinExistence type="predicted"/>
<dbReference type="Gene3D" id="1.25.40.750">
    <property type="entry name" value="Domain of unknown function DUF5071"/>
    <property type="match status" value="1"/>
</dbReference>
<evidence type="ECO:0000313" key="2">
    <source>
        <dbReference type="Proteomes" id="UP001606300"/>
    </source>
</evidence>
<gene>
    <name evidence="1" type="ORF">ACG02S_08345</name>
</gene>
<name>A0ABW7EML5_9BURK</name>
<dbReference type="EMBL" id="JBIGHY010000002">
    <property type="protein sequence ID" value="MFG6413903.1"/>
    <property type="molecule type" value="Genomic_DNA"/>
</dbReference>
<reference evidence="1 2" key="1">
    <citation type="submission" date="2024-09" db="EMBL/GenBank/DDBJ databases">
        <title>Novel species of the genus Pelomonas and Roseateles isolated from streams.</title>
        <authorList>
            <person name="Lu H."/>
        </authorList>
    </citation>
    <scope>NUCLEOTIDE SEQUENCE [LARGE SCALE GENOMIC DNA]</scope>
    <source>
        <strain evidence="1 2">DC23W</strain>
    </source>
</reference>
<evidence type="ECO:0008006" key="3">
    <source>
        <dbReference type="Google" id="ProtNLM"/>
    </source>
</evidence>
<comment type="caution">
    <text evidence="1">The sequence shown here is derived from an EMBL/GenBank/DDBJ whole genome shotgun (WGS) entry which is preliminary data.</text>
</comment>
<organism evidence="1 2">
    <name type="scientific">Pelomonas dachongensis</name>
    <dbReference type="NCBI Taxonomy" id="3299029"/>
    <lineage>
        <taxon>Bacteria</taxon>
        <taxon>Pseudomonadati</taxon>
        <taxon>Pseudomonadota</taxon>
        <taxon>Betaproteobacteria</taxon>
        <taxon>Burkholderiales</taxon>
        <taxon>Sphaerotilaceae</taxon>
        <taxon>Roseateles</taxon>
    </lineage>
</organism>
<keyword evidence="2" id="KW-1185">Reference proteome</keyword>